<dbReference type="PRINTS" id="PR00038">
    <property type="entry name" value="HTHLUXR"/>
</dbReference>
<keyword evidence="7" id="KW-1185">Reference proteome</keyword>
<evidence type="ECO:0000259" key="4">
    <source>
        <dbReference type="PROSITE" id="PS50043"/>
    </source>
</evidence>
<dbReference type="GO" id="GO:0006355">
    <property type="term" value="P:regulation of DNA-templated transcription"/>
    <property type="evidence" value="ECO:0007669"/>
    <property type="project" value="InterPro"/>
</dbReference>
<dbReference type="GO" id="GO:0003677">
    <property type="term" value="F:DNA binding"/>
    <property type="evidence" value="ECO:0007669"/>
    <property type="project" value="UniProtKB-KW"/>
</dbReference>
<dbReference type="eggNOG" id="COG2197">
    <property type="taxonomic scope" value="Bacteria"/>
</dbReference>
<evidence type="ECO:0000256" key="3">
    <source>
        <dbReference type="PROSITE-ProRule" id="PRU00169"/>
    </source>
</evidence>
<dbReference type="PROSITE" id="PS50110">
    <property type="entry name" value="RESPONSE_REGULATORY"/>
    <property type="match status" value="1"/>
</dbReference>
<comment type="caution">
    <text evidence="6">The sequence shown here is derived from an EMBL/GenBank/DDBJ whole genome shotgun (WGS) entry which is preliminary data.</text>
</comment>
<dbReference type="PANTHER" id="PTHR43214">
    <property type="entry name" value="TWO-COMPONENT RESPONSE REGULATOR"/>
    <property type="match status" value="1"/>
</dbReference>
<dbReference type="InterPro" id="IPR001789">
    <property type="entry name" value="Sig_transdc_resp-reg_receiver"/>
</dbReference>
<accession>K6VUE1</accession>
<dbReference type="SMART" id="SM00421">
    <property type="entry name" value="HTH_LUXR"/>
    <property type="match status" value="1"/>
</dbReference>
<dbReference type="SMART" id="SM00448">
    <property type="entry name" value="REC"/>
    <property type="match status" value="1"/>
</dbReference>
<evidence type="ECO:0000313" key="7">
    <source>
        <dbReference type="Proteomes" id="UP000008495"/>
    </source>
</evidence>
<dbReference type="InterPro" id="IPR039420">
    <property type="entry name" value="WalR-like"/>
</dbReference>
<dbReference type="SUPFAM" id="SSF46894">
    <property type="entry name" value="C-terminal effector domain of the bipartite response regulators"/>
    <property type="match status" value="1"/>
</dbReference>
<keyword evidence="2" id="KW-0238">DNA-binding</keyword>
<dbReference type="SUPFAM" id="SSF52172">
    <property type="entry name" value="CheY-like"/>
    <property type="match status" value="1"/>
</dbReference>
<proteinExistence type="predicted"/>
<protein>
    <submittedName>
        <fullName evidence="6">Putative two-component response regulator</fullName>
    </submittedName>
</protein>
<feature type="domain" description="Response regulatory" evidence="5">
    <location>
        <begin position="4"/>
        <end position="120"/>
    </location>
</feature>
<dbReference type="GO" id="GO:0000160">
    <property type="term" value="P:phosphorelay signal transduction system"/>
    <property type="evidence" value="ECO:0007669"/>
    <property type="project" value="InterPro"/>
</dbReference>
<keyword evidence="1 3" id="KW-0597">Phosphoprotein</keyword>
<gene>
    <name evidence="6" type="ORF">AUCHE_17_01750</name>
</gene>
<dbReference type="EMBL" id="BAGZ01000017">
    <property type="protein sequence ID" value="GAB78960.1"/>
    <property type="molecule type" value="Genomic_DNA"/>
</dbReference>
<dbReference type="Pfam" id="PF00196">
    <property type="entry name" value="GerE"/>
    <property type="match status" value="1"/>
</dbReference>
<dbReference type="Proteomes" id="UP000008495">
    <property type="component" value="Unassembled WGS sequence"/>
</dbReference>
<evidence type="ECO:0000256" key="2">
    <source>
        <dbReference type="ARBA" id="ARBA00023125"/>
    </source>
</evidence>
<dbReference type="PROSITE" id="PS50043">
    <property type="entry name" value="HTH_LUXR_2"/>
    <property type="match status" value="1"/>
</dbReference>
<dbReference type="InterPro" id="IPR016032">
    <property type="entry name" value="Sig_transdc_resp-reg_C-effctor"/>
</dbReference>
<organism evidence="6 7">
    <name type="scientific">Austwickia chelonae NBRC 105200</name>
    <dbReference type="NCBI Taxonomy" id="1184607"/>
    <lineage>
        <taxon>Bacteria</taxon>
        <taxon>Bacillati</taxon>
        <taxon>Actinomycetota</taxon>
        <taxon>Actinomycetes</taxon>
        <taxon>Micrococcales</taxon>
        <taxon>Dermatophilaceae</taxon>
        <taxon>Austwickia</taxon>
    </lineage>
</organism>
<evidence type="ECO:0000313" key="6">
    <source>
        <dbReference type="EMBL" id="GAB78960.1"/>
    </source>
</evidence>
<evidence type="ECO:0000259" key="5">
    <source>
        <dbReference type="PROSITE" id="PS50110"/>
    </source>
</evidence>
<dbReference type="RefSeq" id="WP_006503717.1">
    <property type="nucleotide sequence ID" value="NZ_BAGZ01000017.1"/>
</dbReference>
<dbReference type="CDD" id="cd17535">
    <property type="entry name" value="REC_NarL-like"/>
    <property type="match status" value="1"/>
</dbReference>
<dbReference type="CDD" id="cd06170">
    <property type="entry name" value="LuxR_C_like"/>
    <property type="match status" value="1"/>
</dbReference>
<dbReference type="Gene3D" id="3.40.50.2300">
    <property type="match status" value="1"/>
</dbReference>
<dbReference type="InterPro" id="IPR000792">
    <property type="entry name" value="Tscrpt_reg_LuxR_C"/>
</dbReference>
<dbReference type="AlphaFoldDB" id="K6VUE1"/>
<dbReference type="Pfam" id="PF00072">
    <property type="entry name" value="Response_reg"/>
    <property type="match status" value="1"/>
</dbReference>
<dbReference type="InterPro" id="IPR011006">
    <property type="entry name" value="CheY-like_superfamily"/>
</dbReference>
<dbReference type="InterPro" id="IPR058245">
    <property type="entry name" value="NreC/VraR/RcsB-like_REC"/>
</dbReference>
<feature type="domain" description="HTH luxR-type" evidence="4">
    <location>
        <begin position="140"/>
        <end position="205"/>
    </location>
</feature>
<dbReference type="STRING" id="100225.SAMN05421595_0176"/>
<evidence type="ECO:0000256" key="1">
    <source>
        <dbReference type="ARBA" id="ARBA00022553"/>
    </source>
</evidence>
<name>K6VUE1_9MICO</name>
<reference evidence="6 7" key="1">
    <citation type="submission" date="2012-08" db="EMBL/GenBank/DDBJ databases">
        <title>Whole genome shotgun sequence of Austwickia chelonae NBRC 105200.</title>
        <authorList>
            <person name="Yoshida I."/>
            <person name="Hosoyama A."/>
            <person name="Tsuchikane K."/>
            <person name="Katsumata H."/>
            <person name="Ando Y."/>
            <person name="Ohji S."/>
            <person name="Hamada M."/>
            <person name="Tamura T."/>
            <person name="Yamazoe A."/>
            <person name="Yamazaki S."/>
            <person name="Fujita N."/>
        </authorList>
    </citation>
    <scope>NUCLEOTIDE SEQUENCE [LARGE SCALE GENOMIC DNA]</scope>
    <source>
        <strain evidence="6 7">NBRC 105200</strain>
    </source>
</reference>
<feature type="modified residue" description="4-aspartylphosphate" evidence="3">
    <location>
        <position position="55"/>
    </location>
</feature>
<sequence length="232" mass="24634">MTVRVVLVDDHSIVTTGLALLLAESDEVEVVGTATTAEEALDVIAATDPHVVLTDLSMPGMGGLELVRRLAAHRGGPRVLVLSATTKPADLASAIKGGASGFLVKDAPVEEIVAGIKGAAAGEMVVSSRVGAALALHLRQPEEESVLSEREVEILTLVSLGLTNGQICQRLHLAEATVKTYLTRCYTKLDARDRASAVRVAIAKGIIDPTREDVRDLTGLRFPSFRRRRTGR</sequence>